<dbReference type="AlphaFoldDB" id="A0A919TUK7"/>
<accession>A0A919TUK7</accession>
<feature type="region of interest" description="Disordered" evidence="1">
    <location>
        <begin position="1"/>
        <end position="24"/>
    </location>
</feature>
<sequence>MATISAVNTAASTYPTRLTKPDRQDPIAKVAAVLGLDADELKDRLKDGATLNDVAEDQGVTKDELIAAIKRGLPADDAEKPAGAPPPSPPPGGPKGENAALQDPAKLGQLSQLLQMDSSEVTGQATSAAGLVSLLKSKGVDLTQLRSVLKSGDLFDIAA</sequence>
<dbReference type="EMBL" id="BOMY01000034">
    <property type="protein sequence ID" value="GIF22414.1"/>
    <property type="molecule type" value="Genomic_DNA"/>
</dbReference>
<dbReference type="Proteomes" id="UP000623608">
    <property type="component" value="Unassembled WGS sequence"/>
</dbReference>
<feature type="region of interest" description="Disordered" evidence="1">
    <location>
        <begin position="71"/>
        <end position="106"/>
    </location>
</feature>
<feature type="compositionally biased region" description="Polar residues" evidence="1">
    <location>
        <begin position="1"/>
        <end position="16"/>
    </location>
</feature>
<organism evidence="2 3">
    <name type="scientific">Paractinoplanes tereljensis</name>
    <dbReference type="NCBI Taxonomy" id="571912"/>
    <lineage>
        <taxon>Bacteria</taxon>
        <taxon>Bacillati</taxon>
        <taxon>Actinomycetota</taxon>
        <taxon>Actinomycetes</taxon>
        <taxon>Micromonosporales</taxon>
        <taxon>Micromonosporaceae</taxon>
        <taxon>Paractinoplanes</taxon>
    </lineage>
</organism>
<reference evidence="2" key="1">
    <citation type="submission" date="2021-01" db="EMBL/GenBank/DDBJ databases">
        <title>Whole genome shotgun sequence of Actinoplanes tereljensis NBRC 105297.</title>
        <authorList>
            <person name="Komaki H."/>
            <person name="Tamura T."/>
        </authorList>
    </citation>
    <scope>NUCLEOTIDE SEQUENCE</scope>
    <source>
        <strain evidence="2">NBRC 105297</strain>
    </source>
</reference>
<gene>
    <name evidence="2" type="ORF">Ate02nite_51440</name>
</gene>
<comment type="caution">
    <text evidence="2">The sequence shown here is derived from an EMBL/GenBank/DDBJ whole genome shotgun (WGS) entry which is preliminary data.</text>
</comment>
<feature type="compositionally biased region" description="Pro residues" evidence="1">
    <location>
        <begin position="83"/>
        <end position="93"/>
    </location>
</feature>
<evidence type="ECO:0000313" key="2">
    <source>
        <dbReference type="EMBL" id="GIF22414.1"/>
    </source>
</evidence>
<protein>
    <submittedName>
        <fullName evidence="2">Uncharacterized protein</fullName>
    </submittedName>
</protein>
<name>A0A919TUK7_9ACTN</name>
<evidence type="ECO:0000313" key="3">
    <source>
        <dbReference type="Proteomes" id="UP000623608"/>
    </source>
</evidence>
<keyword evidence="3" id="KW-1185">Reference proteome</keyword>
<dbReference type="RefSeq" id="WP_203809890.1">
    <property type="nucleotide sequence ID" value="NZ_BOMY01000034.1"/>
</dbReference>
<evidence type="ECO:0000256" key="1">
    <source>
        <dbReference type="SAM" id="MobiDB-lite"/>
    </source>
</evidence>
<proteinExistence type="predicted"/>